<organism evidence="1">
    <name type="scientific">Anopheles coluzzii</name>
    <name type="common">African malaria mosquito</name>
    <dbReference type="NCBI Taxonomy" id="1518534"/>
    <lineage>
        <taxon>Eukaryota</taxon>
        <taxon>Metazoa</taxon>
        <taxon>Ecdysozoa</taxon>
        <taxon>Arthropoda</taxon>
        <taxon>Hexapoda</taxon>
        <taxon>Insecta</taxon>
        <taxon>Pterygota</taxon>
        <taxon>Neoptera</taxon>
        <taxon>Endopterygota</taxon>
        <taxon>Diptera</taxon>
        <taxon>Nematocera</taxon>
        <taxon>Culicoidea</taxon>
        <taxon>Culicidae</taxon>
        <taxon>Anophelinae</taxon>
        <taxon>Anopheles</taxon>
    </lineage>
</organism>
<name>A0A8W7PNS5_ANOCL</name>
<dbReference type="EnsemblMetazoa" id="ACOM034271-RA">
    <property type="protein sequence ID" value="ACOM034271-PA.1"/>
    <property type="gene ID" value="ACOM034271"/>
</dbReference>
<protein>
    <submittedName>
        <fullName evidence="1">Uncharacterized protein</fullName>
    </submittedName>
</protein>
<accession>A0A8W7PNS5</accession>
<reference evidence="1" key="1">
    <citation type="submission" date="2022-08" db="UniProtKB">
        <authorList>
            <consortium name="EnsemblMetazoa"/>
        </authorList>
    </citation>
    <scope>IDENTIFICATION</scope>
</reference>
<sequence>MLPAVCFSIGAGQSRAERMRAGAAGGQSIFHSLSVVRYCGRRSARSMLTVATLNVAANSFPALFRRVTRLVHRAANDNNRDTGLRTGFGVSRDKARGPVTAVMCGPFRVRL</sequence>
<evidence type="ECO:0000313" key="1">
    <source>
        <dbReference type="EnsemblMetazoa" id="ACOM034271-PA.1"/>
    </source>
</evidence>
<proteinExistence type="predicted"/>
<dbReference type="AlphaFoldDB" id="A0A8W7PNS5"/>
<dbReference type="Proteomes" id="UP000075882">
    <property type="component" value="Unassembled WGS sequence"/>
</dbReference>